<reference evidence="1 2" key="1">
    <citation type="submission" date="2021-02" db="EMBL/GenBank/DDBJ databases">
        <authorList>
            <person name="Lee D.-H."/>
        </authorList>
    </citation>
    <scope>NUCLEOTIDE SEQUENCE [LARGE SCALE GENOMIC DNA]</scope>
    <source>
        <strain evidence="1 2">MMS20-R2-29</strain>
    </source>
</reference>
<name>A0ABS2JMG6_9ACTN</name>
<sequence>MFVEDNINRQQQRMLCDLRATSLVTPIVRTGTVQLSGFITDEQMRVIEQLRGGEDLWLNLR</sequence>
<dbReference type="EMBL" id="JAFEUO010000014">
    <property type="protein sequence ID" value="MBM7086821.1"/>
    <property type="molecule type" value="Genomic_DNA"/>
</dbReference>
<evidence type="ECO:0000313" key="1">
    <source>
        <dbReference type="EMBL" id="MBM7086821.1"/>
    </source>
</evidence>
<protein>
    <submittedName>
        <fullName evidence="1">Uncharacterized protein</fullName>
    </submittedName>
</protein>
<keyword evidence="2" id="KW-1185">Reference proteome</keyword>
<comment type="caution">
    <text evidence="1">The sequence shown here is derived from an EMBL/GenBank/DDBJ whole genome shotgun (WGS) entry which is preliminary data.</text>
</comment>
<proteinExistence type="predicted"/>
<gene>
    <name evidence="1" type="ORF">JQN84_30285</name>
</gene>
<organism evidence="1 2">
    <name type="scientific">Micromonospora humidisoli</name>
    <dbReference type="NCBI Taxonomy" id="2807622"/>
    <lineage>
        <taxon>Bacteria</taxon>
        <taxon>Bacillati</taxon>
        <taxon>Actinomycetota</taxon>
        <taxon>Actinomycetes</taxon>
        <taxon>Micromonosporales</taxon>
        <taxon>Micromonosporaceae</taxon>
        <taxon>Micromonospora</taxon>
    </lineage>
</organism>
<evidence type="ECO:0000313" key="2">
    <source>
        <dbReference type="Proteomes" id="UP000809587"/>
    </source>
</evidence>
<dbReference type="Proteomes" id="UP000809587">
    <property type="component" value="Unassembled WGS sequence"/>
</dbReference>
<dbReference type="RefSeq" id="WP_204962007.1">
    <property type="nucleotide sequence ID" value="NZ_JAFEUO010000014.1"/>
</dbReference>
<accession>A0ABS2JMG6</accession>